<sequence>MNGNQQPQSYNQSLKQQRTKHFTSLTIATTIARGAPLRAAERLVMTVSYLLLKQSTGRLAQTLPTIHFTRTGLSASHTSNWSPFTV</sequence>
<protein>
    <submittedName>
        <fullName evidence="1">Uncharacterized protein</fullName>
    </submittedName>
</protein>
<dbReference type="EMBL" id="BX294140">
    <property type="protein sequence ID" value="CAD73938.1"/>
    <property type="molecule type" value="Genomic_DNA"/>
</dbReference>
<evidence type="ECO:0000313" key="2">
    <source>
        <dbReference type="Proteomes" id="UP000001025"/>
    </source>
</evidence>
<dbReference type="KEGG" id="rba:RB4698"/>
<keyword evidence="2" id="KW-1185">Reference proteome</keyword>
<proteinExistence type="predicted"/>
<organism evidence="1 2">
    <name type="scientific">Rhodopirellula baltica (strain DSM 10527 / NCIMB 13988 / SH1)</name>
    <dbReference type="NCBI Taxonomy" id="243090"/>
    <lineage>
        <taxon>Bacteria</taxon>
        <taxon>Pseudomonadati</taxon>
        <taxon>Planctomycetota</taxon>
        <taxon>Planctomycetia</taxon>
        <taxon>Pirellulales</taxon>
        <taxon>Pirellulaceae</taxon>
        <taxon>Rhodopirellula</taxon>
    </lineage>
</organism>
<reference evidence="1 2" key="1">
    <citation type="journal article" date="2003" name="Proc. Natl. Acad. Sci. U.S.A.">
        <title>Complete genome sequence of the marine planctomycete Pirellula sp. strain 1.</title>
        <authorList>
            <person name="Gloeckner F.O."/>
            <person name="Kube M."/>
            <person name="Bauer M."/>
            <person name="Teeling H."/>
            <person name="Lombardot T."/>
            <person name="Ludwig W."/>
            <person name="Gade D."/>
            <person name="Beck A."/>
            <person name="Borzym K."/>
            <person name="Heitmann K."/>
            <person name="Rabus R."/>
            <person name="Schlesner H."/>
            <person name="Amann R."/>
            <person name="Reinhardt R."/>
        </authorList>
    </citation>
    <scope>NUCLEOTIDE SEQUENCE [LARGE SCALE GENOMIC DNA]</scope>
    <source>
        <strain evidence="2">DSM 10527 / NCIMB 13988 / SH1</strain>
    </source>
</reference>
<name>Q7US59_RHOBA</name>
<dbReference type="AlphaFoldDB" id="Q7US59"/>
<dbReference type="Proteomes" id="UP000001025">
    <property type="component" value="Chromosome"/>
</dbReference>
<dbReference type="STRING" id="243090.RB4698"/>
<dbReference type="InParanoid" id="Q7US59"/>
<dbReference type="EnsemblBacteria" id="CAD73938">
    <property type="protein sequence ID" value="CAD73938"/>
    <property type="gene ID" value="RB4698"/>
</dbReference>
<dbReference type="HOGENOM" id="CLU_2495784_0_0_0"/>
<accession>Q7US59</accession>
<gene>
    <name evidence="1" type="ordered locus">RB4698</name>
</gene>
<evidence type="ECO:0000313" key="1">
    <source>
        <dbReference type="EMBL" id="CAD73938.1"/>
    </source>
</evidence>